<dbReference type="BioCyc" id="CORYNE:G18NG-11337-MONOMER"/>
<dbReference type="SMR" id="Q8NPR6"/>
<organism evidence="1 2">
    <name type="scientific">Corynebacterium glutamicum (strain ATCC 13032 / DSM 20300 / JCM 1318 / BCRC 11384 / CCUG 27702 / LMG 3730 / NBRC 12168 / NCIMB 10025 / NRRL B-2784 / 534)</name>
    <dbReference type="NCBI Taxonomy" id="196627"/>
    <lineage>
        <taxon>Bacteria</taxon>
        <taxon>Bacillati</taxon>
        <taxon>Actinomycetota</taxon>
        <taxon>Actinomycetes</taxon>
        <taxon>Mycobacteriales</taxon>
        <taxon>Corynebacteriaceae</taxon>
        <taxon>Corynebacterium</taxon>
    </lineage>
</organism>
<evidence type="ECO:0000313" key="2">
    <source>
        <dbReference type="Proteomes" id="UP000000582"/>
    </source>
</evidence>
<name>Q8NPR6_CORGL</name>
<sequence length="112" mass="12451">MTQIAMYLAGPMTGIPEYNYPTFHAAANKFRAAGYTVLSPAEDEYESQLTAPLPENAEHKYDHYLRLGIEKLLKADAVHMLQGWQSSAGATLEHDIAQKLRLAITYEEPPAS</sequence>
<dbReference type="KEGG" id="cgb:cg1965"/>
<dbReference type="RefSeq" id="WP_011014592.1">
    <property type="nucleotide sequence ID" value="NC_003450.3"/>
</dbReference>
<dbReference type="SUPFAM" id="SSF52309">
    <property type="entry name" value="N-(deoxy)ribosyltransferase-like"/>
    <property type="match status" value="1"/>
</dbReference>
<gene>
    <name evidence="1" type="ordered locus">Cgl1745</name>
</gene>
<dbReference type="Gene3D" id="3.40.50.10400">
    <property type="entry name" value="Hypothetical protein PA1492"/>
    <property type="match status" value="1"/>
</dbReference>
<dbReference type="Pfam" id="PF14359">
    <property type="entry name" value="DUF4406"/>
    <property type="match status" value="1"/>
</dbReference>
<keyword evidence="2" id="KW-1185">Reference proteome</keyword>
<dbReference type="GeneID" id="1019707"/>
<dbReference type="OrthoDB" id="2376767at2"/>
<dbReference type="KEGG" id="cgl:Cgl1745"/>
<dbReference type="HOGENOM" id="CLU_154463_0_0_11"/>
<evidence type="ECO:0000313" key="1">
    <source>
        <dbReference type="EMBL" id="BAB99138.1"/>
    </source>
</evidence>
<dbReference type="EMBL" id="BA000036">
    <property type="protein sequence ID" value="BAB99138.1"/>
    <property type="molecule type" value="Genomic_DNA"/>
</dbReference>
<accession>Q6M4N2</accession>
<dbReference type="Proteomes" id="UP000000582">
    <property type="component" value="Chromosome"/>
</dbReference>
<accession>Q8NPR6</accession>
<evidence type="ECO:0008006" key="3">
    <source>
        <dbReference type="Google" id="ProtNLM"/>
    </source>
</evidence>
<protein>
    <recommendedName>
        <fullName evidence="3">DUF4406 domain-containing protein</fullName>
    </recommendedName>
</protein>
<dbReference type="InterPro" id="IPR025518">
    <property type="entry name" value="DUF4406"/>
</dbReference>
<dbReference type="AlphaFoldDB" id="Q8NPR6"/>
<reference evidence="2" key="1">
    <citation type="journal article" date="2003" name="Appl. Microbiol. Biotechnol.">
        <title>The Corynebacterium glutamicum genome: features and impacts on biotechnological processes.</title>
        <authorList>
            <person name="Ikeda M."/>
            <person name="Nakagawa S."/>
        </authorList>
    </citation>
    <scope>NUCLEOTIDE SEQUENCE [LARGE SCALE GENOMIC DNA]</scope>
    <source>
        <strain evidence="2">ATCC 13032 / DSM 20300 / BCRC 11384 / JCM 1318 / LMG 3730 / NCIMB 10025</strain>
    </source>
</reference>
<dbReference type="eggNOG" id="ENOG50330UW">
    <property type="taxonomic scope" value="Bacteria"/>
</dbReference>
<dbReference type="PATRIC" id="fig|196627.13.peg.1697"/>
<proteinExistence type="predicted"/>
<dbReference type="STRING" id="196627.cg1965"/>